<evidence type="ECO:0000256" key="1">
    <source>
        <dbReference type="SAM" id="SignalP"/>
    </source>
</evidence>
<evidence type="ECO:0000313" key="2">
    <source>
        <dbReference type="EMBL" id="MDM8157736.1"/>
    </source>
</evidence>
<protein>
    <recommendedName>
        <fullName evidence="4">DUF1307 domain-containing protein</fullName>
    </recommendedName>
</protein>
<reference evidence="2 3" key="3">
    <citation type="submission" date="2023-06" db="EMBL/GenBank/DDBJ databases">
        <authorList>
            <person name="Zeman M."/>
            <person name="Kubasova T."/>
            <person name="Jahodarova E."/>
            <person name="Nykrynova M."/>
            <person name="Rychlik I."/>
        </authorList>
    </citation>
    <scope>NUCLEOTIDE SEQUENCE [LARGE SCALE GENOMIC DNA]</scope>
    <source>
        <strain evidence="2 3">ET39</strain>
    </source>
</reference>
<keyword evidence="3" id="KW-1185">Reference proteome</keyword>
<dbReference type="RefSeq" id="WP_178684287.1">
    <property type="nucleotide sequence ID" value="NZ_JAUDCG010000041.1"/>
</dbReference>
<name>A0ABT7UDN6_9FIRM</name>
<comment type="caution">
    <text evidence="2">The sequence shown here is derived from an EMBL/GenBank/DDBJ whole genome shotgun (WGS) entry which is preliminary data.</text>
</comment>
<organism evidence="2 3">
    <name type="scientific">Amedibacillus dolichus</name>
    <dbReference type="NCBI Taxonomy" id="31971"/>
    <lineage>
        <taxon>Bacteria</taxon>
        <taxon>Bacillati</taxon>
        <taxon>Bacillota</taxon>
        <taxon>Erysipelotrichia</taxon>
        <taxon>Erysipelotrichales</taxon>
        <taxon>Erysipelotrichaceae</taxon>
        <taxon>Amedibacillus</taxon>
    </lineage>
</organism>
<accession>A0ABT7UDN6</accession>
<evidence type="ECO:0000313" key="3">
    <source>
        <dbReference type="Proteomes" id="UP001529340"/>
    </source>
</evidence>
<dbReference type="Proteomes" id="UP001529340">
    <property type="component" value="Unassembled WGS sequence"/>
</dbReference>
<dbReference type="EMBL" id="JAUDCG010000041">
    <property type="protein sequence ID" value="MDM8157736.1"/>
    <property type="molecule type" value="Genomic_DNA"/>
</dbReference>
<feature type="signal peptide" evidence="1">
    <location>
        <begin position="1"/>
        <end position="21"/>
    </location>
</feature>
<evidence type="ECO:0008006" key="4">
    <source>
        <dbReference type="Google" id="ProtNLM"/>
    </source>
</evidence>
<keyword evidence="1" id="KW-0732">Signal</keyword>
<proteinExistence type="predicted"/>
<feature type="chain" id="PRO_5046627236" description="DUF1307 domain-containing protein" evidence="1">
    <location>
        <begin position="22"/>
        <end position="169"/>
    </location>
</feature>
<reference evidence="2 3" key="2">
    <citation type="submission" date="2023-06" db="EMBL/GenBank/DDBJ databases">
        <title>Identification and characterization of horizontal gene transfer across gut microbiota members of farm animals based on homology search.</title>
        <authorList>
            <person name="Schwarzerova J."/>
            <person name="Nykrynova M."/>
            <person name="Jureckova K."/>
            <person name="Cejkova D."/>
            <person name="Rychlik I."/>
        </authorList>
    </citation>
    <scope>NUCLEOTIDE SEQUENCE [LARGE SCALE GENOMIC DNA]</scope>
    <source>
        <strain evidence="2 3">ET39</strain>
    </source>
</reference>
<reference evidence="3" key="1">
    <citation type="submission" date="2023-06" db="EMBL/GenBank/DDBJ databases">
        <title>Identification and characterization of horizontal gene transfer across gut microbiota members of farm animals based on homology search.</title>
        <authorList>
            <person name="Zeman M."/>
            <person name="Kubasova T."/>
            <person name="Jahodarova E."/>
            <person name="Nykrynova M."/>
            <person name="Rychlik I."/>
        </authorList>
    </citation>
    <scope>NUCLEOTIDE SEQUENCE [LARGE SCALE GENOMIC DNA]</scope>
    <source>
        <strain evidence="3">ET39</strain>
    </source>
</reference>
<gene>
    <name evidence="2" type="ORF">QUV96_08805</name>
</gene>
<sequence length="169" mass="19164">MKRKVSTFFLVSMLTASTLLYSGCGDQSPKADSEMLCTYSQSIEGMDYDSTVHITYVKESGQMISGTITHQYEGYPKDEASNKVLTDMTVRKSILDDVDGVELELNRTDTGFGSKETWDYSKIDLESIIYTDELQEKFIDKNKGYYSQNMAKKYYESHNYGCSVSDLNS</sequence>